<comment type="catalytic activity">
    <reaction evidence="1">
        <text>ATP + protein L-histidine = ADP + protein N-phospho-L-histidine.</text>
        <dbReference type="EC" id="2.7.13.3"/>
    </reaction>
</comment>
<dbReference type="SUPFAM" id="SSF52172">
    <property type="entry name" value="CheY-like"/>
    <property type="match status" value="1"/>
</dbReference>
<dbReference type="Gene3D" id="3.30.450.40">
    <property type="match status" value="2"/>
</dbReference>
<dbReference type="EC" id="2.7.13.3" evidence="2"/>
<evidence type="ECO:0000256" key="1">
    <source>
        <dbReference type="ARBA" id="ARBA00000085"/>
    </source>
</evidence>
<evidence type="ECO:0000256" key="7">
    <source>
        <dbReference type="PROSITE-ProRule" id="PRU00169"/>
    </source>
</evidence>
<accession>A0ABR8G558</accession>
<dbReference type="RefSeq" id="WP_190971043.1">
    <property type="nucleotide sequence ID" value="NZ_JACJTB010000070.1"/>
</dbReference>
<dbReference type="Pfam" id="PF00512">
    <property type="entry name" value="HisKA"/>
    <property type="match status" value="1"/>
</dbReference>
<evidence type="ECO:0000259" key="9">
    <source>
        <dbReference type="PROSITE" id="PS50109"/>
    </source>
</evidence>
<evidence type="ECO:0000256" key="5">
    <source>
        <dbReference type="ARBA" id="ARBA00022777"/>
    </source>
</evidence>
<keyword evidence="4" id="KW-0808">Transferase</keyword>
<feature type="coiled-coil region" evidence="8">
    <location>
        <begin position="134"/>
        <end position="164"/>
    </location>
</feature>
<name>A0ABR8G558_9NOSO</name>
<evidence type="ECO:0000313" key="12">
    <source>
        <dbReference type="Proteomes" id="UP000603457"/>
    </source>
</evidence>
<dbReference type="CDD" id="cd19920">
    <property type="entry name" value="REC_PA4781-like"/>
    <property type="match status" value="1"/>
</dbReference>
<proteinExistence type="predicted"/>
<dbReference type="PROSITE" id="PS50109">
    <property type="entry name" value="HIS_KIN"/>
    <property type="match status" value="1"/>
</dbReference>
<dbReference type="InterPro" id="IPR005467">
    <property type="entry name" value="His_kinase_dom"/>
</dbReference>
<dbReference type="SUPFAM" id="SSF47384">
    <property type="entry name" value="Homodimeric domain of signal transducing histidine kinase"/>
    <property type="match status" value="1"/>
</dbReference>
<dbReference type="InterPro" id="IPR029016">
    <property type="entry name" value="GAF-like_dom_sf"/>
</dbReference>
<dbReference type="Pfam" id="PF02518">
    <property type="entry name" value="HATPase_c"/>
    <property type="match status" value="1"/>
</dbReference>
<dbReference type="InterPro" id="IPR003018">
    <property type="entry name" value="GAF"/>
</dbReference>
<reference evidence="11 12" key="1">
    <citation type="journal article" date="2020" name="ISME J.">
        <title>Comparative genomics reveals insights into cyanobacterial evolution and habitat adaptation.</title>
        <authorList>
            <person name="Chen M.Y."/>
            <person name="Teng W.K."/>
            <person name="Zhao L."/>
            <person name="Hu C.X."/>
            <person name="Zhou Y.K."/>
            <person name="Han B.P."/>
            <person name="Song L.R."/>
            <person name="Shu W.S."/>
        </authorList>
    </citation>
    <scope>NUCLEOTIDE SEQUENCE [LARGE SCALE GENOMIC DNA]</scope>
    <source>
        <strain evidence="11 12">FACHB-130</strain>
    </source>
</reference>
<dbReference type="InterPro" id="IPR003661">
    <property type="entry name" value="HisK_dim/P_dom"/>
</dbReference>
<feature type="modified residue" description="4-aspartylphosphate" evidence="7">
    <location>
        <position position="61"/>
    </location>
</feature>
<dbReference type="Gene3D" id="3.40.50.2300">
    <property type="match status" value="1"/>
</dbReference>
<dbReference type="SMART" id="SM00387">
    <property type="entry name" value="HATPase_c"/>
    <property type="match status" value="1"/>
</dbReference>
<organism evidence="11 12">
    <name type="scientific">Nostoc spongiaeforme FACHB-130</name>
    <dbReference type="NCBI Taxonomy" id="1357510"/>
    <lineage>
        <taxon>Bacteria</taxon>
        <taxon>Bacillati</taxon>
        <taxon>Cyanobacteriota</taxon>
        <taxon>Cyanophyceae</taxon>
        <taxon>Nostocales</taxon>
        <taxon>Nostocaceae</taxon>
        <taxon>Nostoc</taxon>
    </lineage>
</organism>
<dbReference type="InterPro" id="IPR036890">
    <property type="entry name" value="HATPase_C_sf"/>
</dbReference>
<dbReference type="InterPro" id="IPR003594">
    <property type="entry name" value="HATPase_dom"/>
</dbReference>
<comment type="caution">
    <text evidence="11">The sequence shown here is derived from an EMBL/GenBank/DDBJ whole genome shotgun (WGS) entry which is preliminary data.</text>
</comment>
<dbReference type="CDD" id="cd00082">
    <property type="entry name" value="HisKA"/>
    <property type="match status" value="1"/>
</dbReference>
<evidence type="ECO:0000256" key="6">
    <source>
        <dbReference type="ARBA" id="ARBA00023012"/>
    </source>
</evidence>
<evidence type="ECO:0000256" key="3">
    <source>
        <dbReference type="ARBA" id="ARBA00022553"/>
    </source>
</evidence>
<dbReference type="Gene3D" id="3.30.565.10">
    <property type="entry name" value="Histidine kinase-like ATPase, C-terminal domain"/>
    <property type="match status" value="1"/>
</dbReference>
<evidence type="ECO:0000256" key="2">
    <source>
        <dbReference type="ARBA" id="ARBA00012438"/>
    </source>
</evidence>
<evidence type="ECO:0000256" key="8">
    <source>
        <dbReference type="SAM" id="Coils"/>
    </source>
</evidence>
<protein>
    <recommendedName>
        <fullName evidence="2">histidine kinase</fullName>
        <ecNumber evidence="2">2.7.13.3</ecNumber>
    </recommendedName>
</protein>
<sequence length="606" mass="69345">MSLSKLTIDSALILLIDDTPDNLRLLAKILESHGFKVKKTVSGKMAIQAAQLEPPDLILLDINMPEINGYEVCQQLKLQEKTANIPIVFISALDQITDKIKAFELGGVDYITKPFQESEVLARVQNQLIIYEQRKMLLAQNQRLQQEIQERQQAQAALQELNRCFEQQIIQRTEELQRSLEFEERLKRITDIVRDSLDEKKIWQAAVAELVVGLELDCCYATICTNDLKTCAVAYEYNKDSEPDWGITCIKQIKSWVEFPTTMRTKHSTQFCWYFLNGEDEIERKYAILLCQIFDNQKIIGSLWLFKSANKAFDELEVRLVKQLANQCAIALRQARLYQAAQAQVEELQKLNQLKDDFLCSISHELRNPIANIHSFIQLLETELTSLNHHNPKISQYLVILHEACQGELQLIQDLLDLQYLNAEFYPLQFTTINLCDWIPYTIEVFIIQSQQQHQNLQIQLPPDLPLLTTDISSLSRILRELVKNACKYTPAGETITITASHQNNHLHICVINSGVEIPEAELSRIFDKFYRIPNIGHLTSGGTGLGLALVKKLVEHLGGSIFVESRPREICFTLVLPLLTDIVSGERLIIKTAEGAEEAEEQREF</sequence>
<feature type="domain" description="Response regulatory" evidence="10">
    <location>
        <begin position="12"/>
        <end position="128"/>
    </location>
</feature>
<keyword evidence="8" id="KW-0175">Coiled coil</keyword>
<dbReference type="PANTHER" id="PTHR43547">
    <property type="entry name" value="TWO-COMPONENT HISTIDINE KINASE"/>
    <property type="match status" value="1"/>
</dbReference>
<dbReference type="SMART" id="SM00388">
    <property type="entry name" value="HisKA"/>
    <property type="match status" value="1"/>
</dbReference>
<evidence type="ECO:0000256" key="4">
    <source>
        <dbReference type="ARBA" id="ARBA00022679"/>
    </source>
</evidence>
<dbReference type="SUPFAM" id="SSF55874">
    <property type="entry name" value="ATPase domain of HSP90 chaperone/DNA topoisomerase II/histidine kinase"/>
    <property type="match status" value="1"/>
</dbReference>
<dbReference type="EMBL" id="JACJTB010000070">
    <property type="protein sequence ID" value="MBD2598378.1"/>
    <property type="molecule type" value="Genomic_DNA"/>
</dbReference>
<dbReference type="SUPFAM" id="SSF55781">
    <property type="entry name" value="GAF domain-like"/>
    <property type="match status" value="1"/>
</dbReference>
<dbReference type="InterPro" id="IPR001789">
    <property type="entry name" value="Sig_transdc_resp-reg_receiver"/>
</dbReference>
<dbReference type="PROSITE" id="PS50110">
    <property type="entry name" value="RESPONSE_REGULATORY"/>
    <property type="match status" value="1"/>
</dbReference>
<keyword evidence="5" id="KW-0418">Kinase</keyword>
<dbReference type="Gene3D" id="1.10.287.130">
    <property type="match status" value="1"/>
</dbReference>
<dbReference type="SMART" id="SM00448">
    <property type="entry name" value="REC"/>
    <property type="match status" value="1"/>
</dbReference>
<dbReference type="Pfam" id="PF00072">
    <property type="entry name" value="Response_reg"/>
    <property type="match status" value="1"/>
</dbReference>
<dbReference type="PANTHER" id="PTHR43547:SF2">
    <property type="entry name" value="HYBRID SIGNAL TRANSDUCTION HISTIDINE KINASE C"/>
    <property type="match status" value="1"/>
</dbReference>
<feature type="domain" description="Histidine kinase" evidence="9">
    <location>
        <begin position="361"/>
        <end position="581"/>
    </location>
</feature>
<keyword evidence="3 7" id="KW-0597">Phosphoprotein</keyword>
<dbReference type="InterPro" id="IPR011006">
    <property type="entry name" value="CheY-like_superfamily"/>
</dbReference>
<evidence type="ECO:0000313" key="11">
    <source>
        <dbReference type="EMBL" id="MBD2598378.1"/>
    </source>
</evidence>
<dbReference type="Proteomes" id="UP000603457">
    <property type="component" value="Unassembled WGS sequence"/>
</dbReference>
<dbReference type="PRINTS" id="PR00344">
    <property type="entry name" value="BCTRLSENSOR"/>
</dbReference>
<gene>
    <name evidence="11" type="ORF">H6G74_29215</name>
</gene>
<dbReference type="InterPro" id="IPR004358">
    <property type="entry name" value="Sig_transdc_His_kin-like_C"/>
</dbReference>
<dbReference type="InterPro" id="IPR036097">
    <property type="entry name" value="HisK_dim/P_sf"/>
</dbReference>
<keyword evidence="12" id="KW-1185">Reference proteome</keyword>
<evidence type="ECO:0000259" key="10">
    <source>
        <dbReference type="PROSITE" id="PS50110"/>
    </source>
</evidence>
<dbReference type="SMART" id="SM00065">
    <property type="entry name" value="GAF"/>
    <property type="match status" value="1"/>
</dbReference>
<keyword evidence="6" id="KW-0902">Two-component regulatory system</keyword>